<evidence type="ECO:0000313" key="2">
    <source>
        <dbReference type="Proteomes" id="UP000018348"/>
    </source>
</evidence>
<protein>
    <submittedName>
        <fullName evidence="1">Uncharacterized protein</fullName>
    </submittedName>
</protein>
<sequence length="71" mass="7938">MGASAFSSLVKENIDNQEPLEKKAIKLFGQDLLSPLLSMGLFPDLLQRFLPFSINTWDRAIGLEIAAIAFW</sequence>
<name>T2I7P9_CROWT</name>
<gene>
    <name evidence="1" type="ORF">CWATWH8502_3305</name>
</gene>
<organism evidence="1 2">
    <name type="scientific">Crocosphaera watsonii WH 8502</name>
    <dbReference type="NCBI Taxonomy" id="423474"/>
    <lineage>
        <taxon>Bacteria</taxon>
        <taxon>Bacillati</taxon>
        <taxon>Cyanobacteriota</taxon>
        <taxon>Cyanophyceae</taxon>
        <taxon>Oscillatoriophycideae</taxon>
        <taxon>Chroococcales</taxon>
        <taxon>Aphanothecaceae</taxon>
        <taxon>Crocosphaera</taxon>
    </lineage>
</organism>
<comment type="caution">
    <text evidence="1">The sequence shown here is derived from an EMBL/GenBank/DDBJ whole genome shotgun (WGS) entry which is preliminary data.</text>
</comment>
<dbReference type="AlphaFoldDB" id="T2I7P9"/>
<reference evidence="1 2" key="2">
    <citation type="submission" date="2013-09" db="EMBL/GenBank/DDBJ databases">
        <title>Whole genome comparison of six Crocosphaera watsonii strains with differing phenotypes.</title>
        <authorList>
            <person name="Bench S.R."/>
            <person name="Heller P."/>
            <person name="Frank I."/>
            <person name="Arciniega M."/>
            <person name="Shilova I.N."/>
            <person name="Zehr J.P."/>
        </authorList>
    </citation>
    <scope>NUCLEOTIDE SEQUENCE [LARGE SCALE GENOMIC DNA]</scope>
    <source>
        <strain evidence="1 2">WH 8502</strain>
    </source>
</reference>
<evidence type="ECO:0000313" key="1">
    <source>
        <dbReference type="EMBL" id="CCQ49476.1"/>
    </source>
</evidence>
<dbReference type="Proteomes" id="UP000018348">
    <property type="component" value="Unassembled WGS sequence"/>
</dbReference>
<accession>T2I7P9</accession>
<proteinExistence type="predicted"/>
<dbReference type="EMBL" id="CAQK01000144">
    <property type="protein sequence ID" value="CCQ49476.1"/>
    <property type="molecule type" value="Genomic_DNA"/>
</dbReference>
<reference evidence="1 2" key="1">
    <citation type="submission" date="2013-01" db="EMBL/GenBank/DDBJ databases">
        <authorList>
            <person name="Bench S."/>
        </authorList>
    </citation>
    <scope>NUCLEOTIDE SEQUENCE [LARGE SCALE GENOMIC DNA]</scope>
    <source>
        <strain evidence="1 2">WH 8502</strain>
    </source>
</reference>
<dbReference type="RefSeq" id="WP_021829459.1">
    <property type="nucleotide sequence ID" value="NZ_CAQK01000144.1"/>
</dbReference>